<comment type="cofactor">
    <cofactor evidence="1">
        <name>[4Fe-4S] cluster</name>
        <dbReference type="ChEBI" id="CHEBI:49883"/>
    </cofactor>
</comment>
<evidence type="ECO:0000256" key="4">
    <source>
        <dbReference type="ARBA" id="ARBA00022485"/>
    </source>
</evidence>
<evidence type="ECO:0000256" key="5">
    <source>
        <dbReference type="ARBA" id="ARBA00022691"/>
    </source>
</evidence>
<evidence type="ECO:0000313" key="12">
    <source>
        <dbReference type="EMBL" id="ADM28586.1"/>
    </source>
</evidence>
<dbReference type="GO" id="GO:0016829">
    <property type="term" value="F:lyase activity"/>
    <property type="evidence" value="ECO:0007669"/>
    <property type="project" value="UniProtKB-KW"/>
</dbReference>
<feature type="domain" description="Radical SAM core" evidence="11">
    <location>
        <begin position="42"/>
        <end position="268"/>
    </location>
</feature>
<dbReference type="PIRSF" id="PIRSF020275">
    <property type="entry name" value="RadSAM_TM0948_prd"/>
    <property type="match status" value="1"/>
</dbReference>
<dbReference type="HOGENOM" id="CLU_1080107_0_0_2"/>
<dbReference type="BioCyc" id="IAGG583356:GHAH-1776-MONOMER"/>
<dbReference type="SFLD" id="SFLDS00029">
    <property type="entry name" value="Radical_SAM"/>
    <property type="match status" value="1"/>
</dbReference>
<evidence type="ECO:0000256" key="9">
    <source>
        <dbReference type="ARBA" id="ARBA00023231"/>
    </source>
</evidence>
<dbReference type="GO" id="GO:0051539">
    <property type="term" value="F:4 iron, 4 sulfur cluster binding"/>
    <property type="evidence" value="ECO:0007669"/>
    <property type="project" value="UniProtKB-KW"/>
</dbReference>
<evidence type="ECO:0000313" key="13">
    <source>
        <dbReference type="Proteomes" id="UP000001304"/>
    </source>
</evidence>
<dbReference type="InterPro" id="IPR013785">
    <property type="entry name" value="Aldolase_TIM"/>
</dbReference>
<keyword evidence="13" id="KW-1185">Reference proteome</keyword>
<organism evidence="12 13">
    <name type="scientific">Ignisphaera aggregans (strain DSM 17230 / JCM 13409 / AQ1.S1)</name>
    <dbReference type="NCBI Taxonomy" id="583356"/>
    <lineage>
        <taxon>Archaea</taxon>
        <taxon>Thermoproteota</taxon>
        <taxon>Thermoprotei</taxon>
        <taxon>Desulfurococcales</taxon>
        <taxon>Desulfurococcaceae</taxon>
        <taxon>Ignisphaera</taxon>
    </lineage>
</organism>
<evidence type="ECO:0000256" key="2">
    <source>
        <dbReference type="ARBA" id="ARBA00005155"/>
    </source>
</evidence>
<keyword evidence="5" id="KW-0949">S-adenosyl-L-methionine</keyword>
<keyword evidence="7" id="KW-0408">Iron</keyword>
<gene>
    <name evidence="12" type="ordered locus">Igag_1789</name>
</gene>
<dbReference type="Gene3D" id="3.20.20.70">
    <property type="entry name" value="Aldolase class I"/>
    <property type="match status" value="1"/>
</dbReference>
<evidence type="ECO:0000256" key="7">
    <source>
        <dbReference type="ARBA" id="ARBA00023004"/>
    </source>
</evidence>
<protein>
    <submittedName>
        <fullName evidence="12">Radical SAM domain protein</fullName>
    </submittedName>
</protein>
<dbReference type="GO" id="GO:0046872">
    <property type="term" value="F:metal ion binding"/>
    <property type="evidence" value="ECO:0007669"/>
    <property type="project" value="UniProtKB-KW"/>
</dbReference>
<keyword evidence="10" id="KW-0456">Lyase</keyword>
<proteinExistence type="inferred from homology"/>
<dbReference type="SUPFAM" id="SSF102114">
    <property type="entry name" value="Radical SAM enzymes"/>
    <property type="match status" value="1"/>
</dbReference>
<dbReference type="PROSITE" id="PS51918">
    <property type="entry name" value="RADICAL_SAM"/>
    <property type="match status" value="1"/>
</dbReference>
<dbReference type="EMBL" id="CP002098">
    <property type="protein sequence ID" value="ADM28586.1"/>
    <property type="molecule type" value="Genomic_DNA"/>
</dbReference>
<dbReference type="InterPro" id="IPR007197">
    <property type="entry name" value="rSAM"/>
</dbReference>
<comment type="pathway">
    <text evidence="2">Cofactor biosynthesis; Fe-Mo cofactor biosynthesis.</text>
</comment>
<keyword evidence="4" id="KW-0004">4Fe-4S</keyword>
<accession>E0SSK1</accession>
<dbReference type="PANTHER" id="PTHR43787">
    <property type="entry name" value="FEMO COFACTOR BIOSYNTHESIS PROTEIN NIFB-RELATED"/>
    <property type="match status" value="1"/>
</dbReference>
<evidence type="ECO:0000256" key="3">
    <source>
        <dbReference type="ARBA" id="ARBA00006804"/>
    </source>
</evidence>
<keyword evidence="9" id="KW-0535">Nitrogen fixation</keyword>
<sequence length="268" mass="30993">MTSLVWEMTLRGYNPIELGEKVSRIVCRDIDGIEYRKYYRFRGGRWYGGIATADCVGCNLRCGFCWSWRSGSHVIDVGKFYSSQEVSTILISIAREKGYNYVRISGGEPTLCFNHLIDVISNIPQRITFILETNGILLGYDKNLVYRLAEYRNIVIRVSLKGTTPEEFHMLTKADPIFFEYQLNALSNLLDAGLEPGRDFYPAIMLSFSSEENIRLLLKRLEEIHPELTRSIDPEYVILYPHVKELLRRTGLKPRKAFDPNNIPEYMI</sequence>
<reference evidence="12 13" key="1">
    <citation type="journal article" date="2010" name="Stand. Genomic Sci.">
        <title>Complete genome sequence of Ignisphaera aggregans type strain (AQ1.S1).</title>
        <authorList>
            <person name="Goker M."/>
            <person name="Held B."/>
            <person name="Lapidus A."/>
            <person name="Nolan M."/>
            <person name="Spring S."/>
            <person name="Yasawong M."/>
            <person name="Lucas S."/>
            <person name="Glavina Del Rio T."/>
            <person name="Tice H."/>
            <person name="Cheng J.F."/>
            <person name="Goodwin L."/>
            <person name="Tapia R."/>
            <person name="Pitluck S."/>
            <person name="Liolios K."/>
            <person name="Ivanova N."/>
            <person name="Mavromatis K."/>
            <person name="Mikhailova N."/>
            <person name="Pati A."/>
            <person name="Chen A."/>
            <person name="Palaniappan K."/>
            <person name="Brambilla E."/>
            <person name="Land M."/>
            <person name="Hauser L."/>
            <person name="Chang Y.J."/>
            <person name="Jeffries C.D."/>
            <person name="Brettin T."/>
            <person name="Detter J.C."/>
            <person name="Han C."/>
            <person name="Rohde M."/>
            <person name="Sikorski J."/>
            <person name="Woyke T."/>
            <person name="Bristow J."/>
            <person name="Eisen J.A."/>
            <person name="Markowitz V."/>
            <person name="Hugenholtz P."/>
            <person name="Kyrpides N.C."/>
            <person name="Klenk H.P."/>
        </authorList>
    </citation>
    <scope>NUCLEOTIDE SEQUENCE [LARGE SCALE GENOMIC DNA]</scope>
    <source>
        <strain evidence="13">DSM 17230 / JCM 13409 / AQ1.S1</strain>
    </source>
</reference>
<dbReference type="AlphaFoldDB" id="E0SSK1"/>
<evidence type="ECO:0000256" key="8">
    <source>
        <dbReference type="ARBA" id="ARBA00023014"/>
    </source>
</evidence>
<dbReference type="Proteomes" id="UP000001304">
    <property type="component" value="Chromosome"/>
</dbReference>
<evidence type="ECO:0000256" key="6">
    <source>
        <dbReference type="ARBA" id="ARBA00022723"/>
    </source>
</evidence>
<evidence type="ECO:0000256" key="10">
    <source>
        <dbReference type="ARBA" id="ARBA00023239"/>
    </source>
</evidence>
<keyword evidence="6" id="KW-0479">Metal-binding</keyword>
<comment type="similarity">
    <text evidence="3">Belongs to the radical SAM superfamily. NifB family.</text>
</comment>
<dbReference type="InterPro" id="IPR016771">
    <property type="entry name" value="Fe-S_OxRdtase_rSAM_TM0948_prd"/>
</dbReference>
<keyword evidence="8" id="KW-0411">Iron-sulfur</keyword>
<dbReference type="InterPro" id="IPR058240">
    <property type="entry name" value="rSAM_sf"/>
</dbReference>
<evidence type="ECO:0000259" key="11">
    <source>
        <dbReference type="PROSITE" id="PS51918"/>
    </source>
</evidence>
<evidence type="ECO:0000256" key="1">
    <source>
        <dbReference type="ARBA" id="ARBA00001966"/>
    </source>
</evidence>
<dbReference type="CDD" id="cd01335">
    <property type="entry name" value="Radical_SAM"/>
    <property type="match status" value="1"/>
</dbReference>
<dbReference type="Pfam" id="PF04055">
    <property type="entry name" value="Radical_SAM"/>
    <property type="match status" value="1"/>
</dbReference>
<name>E0SSK1_IGNAA</name>
<dbReference type="PANTHER" id="PTHR43787:SF13">
    <property type="entry name" value="FEMO COFACTOR BIOSYNTHESIS PROTEIN NIFB"/>
    <property type="match status" value="1"/>
</dbReference>
<dbReference type="KEGG" id="iag:Igag_1789"/>
<dbReference type="STRING" id="583356.Igag_1789"/>